<keyword evidence="2" id="KW-0479">Metal-binding</keyword>
<evidence type="ECO:0000256" key="2">
    <source>
        <dbReference type="ARBA" id="ARBA00022723"/>
    </source>
</evidence>
<dbReference type="GO" id="GO:0008270">
    <property type="term" value="F:zinc ion binding"/>
    <property type="evidence" value="ECO:0007669"/>
    <property type="project" value="UniProtKB-KW"/>
</dbReference>
<dbReference type="Pfam" id="PF05699">
    <property type="entry name" value="Dimer_Tnp_hAT"/>
    <property type="match status" value="1"/>
</dbReference>
<comment type="subcellular location">
    <subcellularLocation>
        <location evidence="1">Nucleus</location>
    </subcellularLocation>
</comment>
<dbReference type="InterPro" id="IPR012337">
    <property type="entry name" value="RNaseH-like_sf"/>
</dbReference>
<evidence type="ECO:0000256" key="3">
    <source>
        <dbReference type="ARBA" id="ARBA00022771"/>
    </source>
</evidence>
<feature type="domain" description="HAT C-terminal dimerisation" evidence="6">
    <location>
        <begin position="220"/>
        <end position="298"/>
    </location>
</feature>
<keyword evidence="8" id="KW-1185">Reference proteome</keyword>
<evidence type="ECO:0000256" key="5">
    <source>
        <dbReference type="ARBA" id="ARBA00023242"/>
    </source>
</evidence>
<name>A0A8H4VPB2_9AGAR</name>
<evidence type="ECO:0000313" key="7">
    <source>
        <dbReference type="EMBL" id="KAF4617981.1"/>
    </source>
</evidence>
<keyword evidence="3" id="KW-0863">Zinc-finger</keyword>
<keyword evidence="4" id="KW-0862">Zinc</keyword>
<protein>
    <recommendedName>
        <fullName evidence="6">HAT C-terminal dimerisation domain-containing protein</fullName>
    </recommendedName>
</protein>
<proteinExistence type="predicted"/>
<accession>A0A8H4VPB2</accession>
<organism evidence="7 8">
    <name type="scientific">Agrocybe pediades</name>
    <dbReference type="NCBI Taxonomy" id="84607"/>
    <lineage>
        <taxon>Eukaryota</taxon>
        <taxon>Fungi</taxon>
        <taxon>Dikarya</taxon>
        <taxon>Basidiomycota</taxon>
        <taxon>Agaricomycotina</taxon>
        <taxon>Agaricomycetes</taxon>
        <taxon>Agaricomycetidae</taxon>
        <taxon>Agaricales</taxon>
        <taxon>Agaricineae</taxon>
        <taxon>Strophariaceae</taxon>
        <taxon>Agrocybe</taxon>
    </lineage>
</organism>
<sequence length="336" mass="36828">MLFQAYPGKLHLCADGWTSPNVIAFIGTTIHWVVDGKIVSAILDFIKATKAHAGVYLAARIAECLREYKIQDKIMGFTADNASNNDTLVQELSVILPSFPGKKTRAILLPFSRKASQSSDSESDVDRELEMIEQEMTGGLGVGDEEPELDEEDDIAADVQMSDAAAVNGVTEDADLDSRLDPLSAHDMNIGRLSIAKRTSSFAMKYFDSLNETTATLDALEDWLASPIVNTNLDPVMYWTQMNHAGDPLARMAMDYLSIPASSTDVERSFSRGGLTISKLRHSLTDETARAACVMGSWTTLDGAIPKDRILESFKAKKQRLRKKARTGDSTIVIDD</sequence>
<evidence type="ECO:0000256" key="1">
    <source>
        <dbReference type="ARBA" id="ARBA00004123"/>
    </source>
</evidence>
<gene>
    <name evidence="7" type="ORF">D9613_012955</name>
</gene>
<keyword evidence="5" id="KW-0539">Nucleus</keyword>
<dbReference type="Proteomes" id="UP000521872">
    <property type="component" value="Unassembled WGS sequence"/>
</dbReference>
<evidence type="ECO:0000313" key="8">
    <source>
        <dbReference type="Proteomes" id="UP000521872"/>
    </source>
</evidence>
<dbReference type="EMBL" id="JAACJL010000021">
    <property type="protein sequence ID" value="KAF4617981.1"/>
    <property type="molecule type" value="Genomic_DNA"/>
</dbReference>
<comment type="caution">
    <text evidence="7">The sequence shown here is derived from an EMBL/GenBank/DDBJ whole genome shotgun (WGS) entry which is preliminary data.</text>
</comment>
<dbReference type="GO" id="GO:0046983">
    <property type="term" value="F:protein dimerization activity"/>
    <property type="evidence" value="ECO:0007669"/>
    <property type="project" value="InterPro"/>
</dbReference>
<evidence type="ECO:0000256" key="4">
    <source>
        <dbReference type="ARBA" id="ARBA00022833"/>
    </source>
</evidence>
<evidence type="ECO:0000259" key="6">
    <source>
        <dbReference type="Pfam" id="PF05699"/>
    </source>
</evidence>
<dbReference type="PANTHER" id="PTHR46481">
    <property type="entry name" value="ZINC FINGER BED DOMAIN-CONTAINING PROTEIN 4"/>
    <property type="match status" value="1"/>
</dbReference>
<reference evidence="7 8" key="1">
    <citation type="submission" date="2019-12" db="EMBL/GenBank/DDBJ databases">
        <authorList>
            <person name="Floudas D."/>
            <person name="Bentzer J."/>
            <person name="Ahren D."/>
            <person name="Johansson T."/>
            <person name="Persson P."/>
            <person name="Tunlid A."/>
        </authorList>
    </citation>
    <scope>NUCLEOTIDE SEQUENCE [LARGE SCALE GENOMIC DNA]</scope>
    <source>
        <strain evidence="7 8">CBS 102.39</strain>
    </source>
</reference>
<dbReference type="InterPro" id="IPR052035">
    <property type="entry name" value="ZnF_BED_domain_contain"/>
</dbReference>
<dbReference type="PANTHER" id="PTHR46481:SF10">
    <property type="entry name" value="ZINC FINGER BED DOMAIN-CONTAINING PROTEIN 39"/>
    <property type="match status" value="1"/>
</dbReference>
<dbReference type="GO" id="GO:0005634">
    <property type="term" value="C:nucleus"/>
    <property type="evidence" value="ECO:0007669"/>
    <property type="project" value="UniProtKB-SubCell"/>
</dbReference>
<dbReference type="AlphaFoldDB" id="A0A8H4VPB2"/>
<dbReference type="InterPro" id="IPR008906">
    <property type="entry name" value="HATC_C_dom"/>
</dbReference>
<dbReference type="SUPFAM" id="SSF53098">
    <property type="entry name" value="Ribonuclease H-like"/>
    <property type="match status" value="1"/>
</dbReference>